<gene>
    <name evidence="1" type="ORF">LDC_3094</name>
</gene>
<dbReference type="EMBL" id="ADZX01000957">
    <property type="protein sequence ID" value="EFK94906.1"/>
    <property type="molecule type" value="Genomic_DNA"/>
</dbReference>
<accession>D9PNG1</accession>
<dbReference type="AlphaFoldDB" id="D9PNG1"/>
<reference evidence="1" key="1">
    <citation type="submission" date="2010-07" db="EMBL/GenBank/DDBJ databases">
        <authorList>
            <consortium name="CONSOLIDER consortium CSD2007-00005"/>
            <person name="Guazzaroni M.-E."/>
            <person name="Richter M."/>
            <person name="Garcia-Salamanca A."/>
            <person name="Yarza P."/>
            <person name="Ferrer M."/>
        </authorList>
    </citation>
    <scope>NUCLEOTIDE SEQUENCE</scope>
</reference>
<evidence type="ECO:0000313" key="1">
    <source>
        <dbReference type="EMBL" id="EFK94906.1"/>
    </source>
</evidence>
<sequence length="84" mass="9596">MRPDRLLAACDAALAGDSHRAHEIVQQDEADPMACWIHAVLHKIEGDAWNSRYWYARTPRRYEEWADPREELAAIQAEIGADHG</sequence>
<protein>
    <submittedName>
        <fullName evidence="1">Uncharacterized protein</fullName>
    </submittedName>
</protein>
<proteinExistence type="predicted"/>
<comment type="caution">
    <text evidence="1">The sequence shown here is derived from an EMBL/GenBank/DDBJ whole genome shotgun (WGS) entry which is preliminary data.</text>
</comment>
<organism evidence="1">
    <name type="scientific">sediment metagenome</name>
    <dbReference type="NCBI Taxonomy" id="749907"/>
    <lineage>
        <taxon>unclassified sequences</taxon>
        <taxon>metagenomes</taxon>
        <taxon>ecological metagenomes</taxon>
    </lineage>
</organism>
<name>D9PNG1_9ZZZZ</name>
<reference evidence="1" key="2">
    <citation type="journal article" date="2011" name="Microb. Ecol.">
        <title>Taxonomic and Functional Metagenomic Profiling of the Microbial Community in the Anoxic Sediment of a Sub-saline Shallow Lake (Laguna de Carrizo, Central Spain).</title>
        <authorList>
            <person name="Ferrer M."/>
            <person name="Guazzaroni M.E."/>
            <person name="Richter M."/>
            <person name="Garcia-Salamanca A."/>
            <person name="Yarza P."/>
            <person name="Suarez-Suarez A."/>
            <person name="Solano J."/>
            <person name="Alcaide M."/>
            <person name="van Dillewijn P."/>
            <person name="Molina-Henares M.A."/>
            <person name="Lopez-Cortes N."/>
            <person name="Al-Ramahi Y."/>
            <person name="Guerrero C."/>
            <person name="Acosta A."/>
            <person name="de Eugenio L.I."/>
            <person name="Martinez V."/>
            <person name="Marques S."/>
            <person name="Rojo F."/>
            <person name="Santero E."/>
            <person name="Genilloud O."/>
            <person name="Perez-Perez J."/>
            <person name="Rossello-Mora R."/>
            <person name="Ramos J.L."/>
        </authorList>
    </citation>
    <scope>NUCLEOTIDE SEQUENCE</scope>
</reference>